<name>A0A497ET13_9CREN</name>
<evidence type="ECO:0000313" key="1">
    <source>
        <dbReference type="EMBL" id="RLE50266.1"/>
    </source>
</evidence>
<reference evidence="1 2" key="1">
    <citation type="submission" date="2018-06" db="EMBL/GenBank/DDBJ databases">
        <title>Extensive metabolic versatility and redundancy in microbially diverse, dynamic hydrothermal sediments.</title>
        <authorList>
            <person name="Dombrowski N."/>
            <person name="Teske A."/>
            <person name="Baker B.J."/>
        </authorList>
    </citation>
    <scope>NUCLEOTIDE SEQUENCE [LARGE SCALE GENOMIC DNA]</scope>
    <source>
        <strain evidence="1">B30_G17</strain>
    </source>
</reference>
<sequence length="75" mass="8488">DKVPDVFHAGHLHTFGYLIYRGIIVVNSGTWQGQTDYMRAMGMKPNPGKATIINLKSRRVEAVLDFTIESHIKFV</sequence>
<evidence type="ECO:0000313" key="2">
    <source>
        <dbReference type="Proteomes" id="UP000281962"/>
    </source>
</evidence>
<evidence type="ECO:0008006" key="3">
    <source>
        <dbReference type="Google" id="ProtNLM"/>
    </source>
</evidence>
<protein>
    <recommendedName>
        <fullName evidence="3">DNA polymerase II small subunit</fullName>
    </recommendedName>
</protein>
<proteinExistence type="predicted"/>
<dbReference type="Proteomes" id="UP000281962">
    <property type="component" value="Unassembled WGS sequence"/>
</dbReference>
<accession>A0A497ET13</accession>
<dbReference type="InterPro" id="IPR029052">
    <property type="entry name" value="Metallo-depent_PP-like"/>
</dbReference>
<comment type="caution">
    <text evidence="1">The sequence shown here is derived from an EMBL/GenBank/DDBJ whole genome shotgun (WGS) entry which is preliminary data.</text>
</comment>
<organism evidence="1 2">
    <name type="scientific">Thermoproteota archaeon</name>
    <dbReference type="NCBI Taxonomy" id="2056631"/>
    <lineage>
        <taxon>Archaea</taxon>
        <taxon>Thermoproteota</taxon>
    </lineage>
</organism>
<gene>
    <name evidence="1" type="ORF">DRJ21_01810</name>
</gene>
<dbReference type="SUPFAM" id="SSF56300">
    <property type="entry name" value="Metallo-dependent phosphatases"/>
    <property type="match status" value="1"/>
</dbReference>
<dbReference type="AlphaFoldDB" id="A0A497ET13"/>
<feature type="non-terminal residue" evidence="1">
    <location>
        <position position="1"/>
    </location>
</feature>
<dbReference type="EMBL" id="QMQY01000066">
    <property type="protein sequence ID" value="RLE50266.1"/>
    <property type="molecule type" value="Genomic_DNA"/>
</dbReference>